<dbReference type="HAMAP" id="MF_00294">
    <property type="entry name" value="Ribosomal_bL33"/>
    <property type="match status" value="1"/>
</dbReference>
<dbReference type="NCBIfam" id="NF001764">
    <property type="entry name" value="PRK00504.1"/>
    <property type="match status" value="1"/>
</dbReference>
<keyword evidence="3" id="KW-0687">Ribonucleoprotein</keyword>
<dbReference type="KEGG" id="bmic:BMR1_01G01145"/>
<proteinExistence type="inferred from homology"/>
<dbReference type="InterPro" id="IPR011332">
    <property type="entry name" value="Ribosomal_zn-bd"/>
</dbReference>
<reference evidence="5 6" key="1">
    <citation type="journal article" date="2012" name="Nucleic Acids Res.">
        <title>Sequencing of the smallest Apicomplexan genome from the human pathogen Babesia microti.</title>
        <authorList>
            <person name="Cornillot E."/>
            <person name="Hadj-Kaddour K."/>
            <person name="Dassouli A."/>
            <person name="Noel B."/>
            <person name="Ranwez V."/>
            <person name="Vacherie B."/>
            <person name="Augagneur Y."/>
            <person name="Bres V."/>
            <person name="Duclos A."/>
            <person name="Randazzo S."/>
            <person name="Carcy B."/>
            <person name="Debierre-Grockiego F."/>
            <person name="Delbecq S."/>
            <person name="Moubri-Menage K."/>
            <person name="Shams-Eldin H."/>
            <person name="Usmani-Brown S."/>
            <person name="Bringaud F."/>
            <person name="Wincker P."/>
            <person name="Vivares C.P."/>
            <person name="Schwarz R.T."/>
            <person name="Schetters T.P."/>
            <person name="Krause P.J."/>
            <person name="Gorenflot A."/>
            <person name="Berry V."/>
            <person name="Barbe V."/>
            <person name="Ben Mamoun C."/>
        </authorList>
    </citation>
    <scope>NUCLEOTIDE SEQUENCE [LARGE SCALE GENOMIC DNA]</scope>
    <source>
        <strain evidence="5 6">RI</strain>
    </source>
</reference>
<dbReference type="Pfam" id="PF00471">
    <property type="entry name" value="Ribosomal_L33"/>
    <property type="match status" value="1"/>
</dbReference>
<feature type="signal peptide" evidence="4">
    <location>
        <begin position="1"/>
        <end position="16"/>
    </location>
</feature>
<dbReference type="GO" id="GO:0003735">
    <property type="term" value="F:structural constituent of ribosome"/>
    <property type="evidence" value="ECO:0007669"/>
    <property type="project" value="InterPro"/>
</dbReference>
<dbReference type="NCBIfam" id="NF001860">
    <property type="entry name" value="PRK00595.1"/>
    <property type="match status" value="1"/>
</dbReference>
<keyword evidence="6" id="KW-1185">Reference proteome</keyword>
<dbReference type="GO" id="GO:1990904">
    <property type="term" value="C:ribonucleoprotein complex"/>
    <property type="evidence" value="ECO:0007669"/>
    <property type="project" value="UniProtKB-KW"/>
</dbReference>
<dbReference type="InterPro" id="IPR038584">
    <property type="entry name" value="Ribosomal_bL33_sf"/>
</dbReference>
<dbReference type="AlphaFoldDB" id="I7IP52"/>
<dbReference type="NCBIfam" id="TIGR01023">
    <property type="entry name" value="rpmG_bact"/>
    <property type="match status" value="1"/>
</dbReference>
<dbReference type="RefSeq" id="XP_012647304.1">
    <property type="nucleotide sequence ID" value="XM_012791850.1"/>
</dbReference>
<reference evidence="5 6" key="2">
    <citation type="journal article" date="2013" name="PLoS ONE">
        <title>Whole genome mapping and re-organization of the nuclear and mitochondrial genomes of Babesia microti isolates.</title>
        <authorList>
            <person name="Cornillot E."/>
            <person name="Dassouli A."/>
            <person name="Garg A."/>
            <person name="Pachikara N."/>
            <person name="Randazzo S."/>
            <person name="Depoix D."/>
            <person name="Carcy B."/>
            <person name="Delbecq S."/>
            <person name="Frutos R."/>
            <person name="Silva J.C."/>
            <person name="Sutton R."/>
            <person name="Krause P.J."/>
            <person name="Mamoun C.B."/>
        </authorList>
    </citation>
    <scope>NUCLEOTIDE SEQUENCE [LARGE SCALE GENOMIC DNA]</scope>
    <source>
        <strain evidence="5 6">RI</strain>
    </source>
</reference>
<gene>
    <name evidence="5" type="ORF">BMR1_01G01145</name>
</gene>
<evidence type="ECO:0000256" key="1">
    <source>
        <dbReference type="ARBA" id="ARBA00007596"/>
    </source>
</evidence>
<dbReference type="Gene3D" id="2.20.28.120">
    <property type="entry name" value="Ribosomal protein L33"/>
    <property type="match status" value="1"/>
</dbReference>
<keyword evidence="4" id="KW-0732">Signal</keyword>
<dbReference type="Proteomes" id="UP000002899">
    <property type="component" value="Chromosome I"/>
</dbReference>
<keyword evidence="2 5" id="KW-0689">Ribosomal protein</keyword>
<dbReference type="GO" id="GO:0006412">
    <property type="term" value="P:translation"/>
    <property type="evidence" value="ECO:0007669"/>
    <property type="project" value="InterPro"/>
</dbReference>
<dbReference type="InterPro" id="IPR001705">
    <property type="entry name" value="Ribosomal_bL33"/>
</dbReference>
<dbReference type="GO" id="GO:0005840">
    <property type="term" value="C:ribosome"/>
    <property type="evidence" value="ECO:0007669"/>
    <property type="project" value="UniProtKB-KW"/>
</dbReference>
<name>I7IP52_BABMR</name>
<evidence type="ECO:0000256" key="3">
    <source>
        <dbReference type="ARBA" id="ARBA00023274"/>
    </source>
</evidence>
<dbReference type="VEuPathDB" id="PiroplasmaDB:BMR1_01G01145"/>
<evidence type="ECO:0000313" key="6">
    <source>
        <dbReference type="Proteomes" id="UP000002899"/>
    </source>
</evidence>
<feature type="chain" id="PRO_5003710451" evidence="4">
    <location>
        <begin position="17"/>
        <end position="165"/>
    </location>
</feature>
<dbReference type="PANTHER" id="PTHR43168:SF2">
    <property type="entry name" value="LARGE RIBOSOMAL SUBUNIT PROTEIN BL33C"/>
    <property type="match status" value="1"/>
</dbReference>
<organism evidence="5 6">
    <name type="scientific">Babesia microti (strain RI)</name>
    <dbReference type="NCBI Taxonomy" id="1133968"/>
    <lineage>
        <taxon>Eukaryota</taxon>
        <taxon>Sar</taxon>
        <taxon>Alveolata</taxon>
        <taxon>Apicomplexa</taxon>
        <taxon>Aconoidasida</taxon>
        <taxon>Piroplasmida</taxon>
        <taxon>Babesiidae</taxon>
        <taxon>Babesia</taxon>
    </lineage>
</organism>
<dbReference type="GO" id="GO:0005737">
    <property type="term" value="C:cytoplasm"/>
    <property type="evidence" value="ECO:0007669"/>
    <property type="project" value="UniProtKB-ARBA"/>
</dbReference>
<evidence type="ECO:0000313" key="5">
    <source>
        <dbReference type="EMBL" id="CCF72695.1"/>
    </source>
</evidence>
<sequence>MPYLLTLILILNYSFCVIQYQSKYYDQIFLNHFQLPVTSNKSYIISRIDLKRLYLSSIGISPESNTNVPRGIVIYSHLNYLKPSLFIAPSAISKLSILNKQTSIDSSGAKGGRTLVTLECSESKRLGTRASRYTTTKNKLNTPGRLQLMKYNRYARKHTLHKEIK</sequence>
<comment type="similarity">
    <text evidence="1">Belongs to the bacterial ribosomal protein bL33 family.</text>
</comment>
<reference evidence="5 6" key="3">
    <citation type="journal article" date="2016" name="Sci. Rep.">
        <title>Genome-wide diversity and gene expression profiling of Babesia microti isolates identify polymorphic genes that mediate host-pathogen interactions.</title>
        <authorList>
            <person name="Silva J.C."/>
            <person name="Cornillot E."/>
            <person name="McCracken C."/>
            <person name="Usmani-Brown S."/>
            <person name="Dwivedi A."/>
            <person name="Ifeonu O.O."/>
            <person name="Crabtree J."/>
            <person name="Gotia H.T."/>
            <person name="Virji A.Z."/>
            <person name="Reynes C."/>
            <person name="Colinge J."/>
            <person name="Kumar V."/>
            <person name="Lawres L."/>
            <person name="Pazzi J.E."/>
            <person name="Pablo J.V."/>
            <person name="Hung C."/>
            <person name="Brancato J."/>
            <person name="Kumari P."/>
            <person name="Orvis J."/>
            <person name="Tretina K."/>
            <person name="Chibucos M."/>
            <person name="Ott S."/>
            <person name="Sadzewicz L."/>
            <person name="Sengamalay N."/>
            <person name="Shetty A.C."/>
            <person name="Su Q."/>
            <person name="Tallon L."/>
            <person name="Fraser C.M."/>
            <person name="Frutos R."/>
            <person name="Molina D.M."/>
            <person name="Krause P.J."/>
            <person name="Ben Mamoun C."/>
        </authorList>
    </citation>
    <scope>NUCLEOTIDE SEQUENCE [LARGE SCALE GENOMIC DNA]</scope>
    <source>
        <strain evidence="5 6">RI</strain>
    </source>
</reference>
<dbReference type="PANTHER" id="PTHR43168">
    <property type="entry name" value="50S RIBOSOMAL PROTEIN L33, CHLOROPLASTIC"/>
    <property type="match status" value="1"/>
</dbReference>
<dbReference type="EMBL" id="FO082871">
    <property type="protein sequence ID" value="CCF72695.1"/>
    <property type="molecule type" value="Genomic_DNA"/>
</dbReference>
<dbReference type="SUPFAM" id="SSF57829">
    <property type="entry name" value="Zn-binding ribosomal proteins"/>
    <property type="match status" value="1"/>
</dbReference>
<dbReference type="OrthoDB" id="361870at2759"/>
<evidence type="ECO:0000256" key="4">
    <source>
        <dbReference type="SAM" id="SignalP"/>
    </source>
</evidence>
<accession>I7IP52</accession>
<evidence type="ECO:0000256" key="2">
    <source>
        <dbReference type="ARBA" id="ARBA00022980"/>
    </source>
</evidence>
<dbReference type="GeneID" id="24423309"/>
<protein>
    <submittedName>
        <fullName evidence="5">50S ribosomal protein L33 cyanelle</fullName>
    </submittedName>
</protein>